<dbReference type="Proteomes" id="UP000887159">
    <property type="component" value="Unassembled WGS sequence"/>
</dbReference>
<keyword evidence="2" id="KW-1185">Reference proteome</keyword>
<evidence type="ECO:0000313" key="1">
    <source>
        <dbReference type="EMBL" id="GFX94352.1"/>
    </source>
</evidence>
<dbReference type="AlphaFoldDB" id="A0A8X6V443"/>
<dbReference type="EMBL" id="BMAU01021177">
    <property type="protein sequence ID" value="GFX94352.1"/>
    <property type="molecule type" value="Genomic_DNA"/>
</dbReference>
<protein>
    <submittedName>
        <fullName evidence="1">Uncharacterized protein</fullName>
    </submittedName>
</protein>
<comment type="caution">
    <text evidence="1">The sequence shown here is derived from an EMBL/GenBank/DDBJ whole genome shotgun (WGS) entry which is preliminary data.</text>
</comment>
<proteinExistence type="predicted"/>
<accession>A0A8X6V443</accession>
<reference evidence="1" key="1">
    <citation type="submission" date="2020-08" db="EMBL/GenBank/DDBJ databases">
        <title>Multicomponent nature underlies the extraordinary mechanical properties of spider dragline silk.</title>
        <authorList>
            <person name="Kono N."/>
            <person name="Nakamura H."/>
            <person name="Mori M."/>
            <person name="Yoshida Y."/>
            <person name="Ohtoshi R."/>
            <person name="Malay A.D."/>
            <person name="Moran D.A.P."/>
            <person name="Tomita M."/>
            <person name="Numata K."/>
            <person name="Arakawa K."/>
        </authorList>
    </citation>
    <scope>NUCLEOTIDE SEQUENCE</scope>
</reference>
<evidence type="ECO:0000313" key="2">
    <source>
        <dbReference type="Proteomes" id="UP000887159"/>
    </source>
</evidence>
<organism evidence="1 2">
    <name type="scientific">Trichonephila clavipes</name>
    <name type="common">Golden silk orbweaver</name>
    <name type="synonym">Nephila clavipes</name>
    <dbReference type="NCBI Taxonomy" id="2585209"/>
    <lineage>
        <taxon>Eukaryota</taxon>
        <taxon>Metazoa</taxon>
        <taxon>Ecdysozoa</taxon>
        <taxon>Arthropoda</taxon>
        <taxon>Chelicerata</taxon>
        <taxon>Arachnida</taxon>
        <taxon>Araneae</taxon>
        <taxon>Araneomorphae</taxon>
        <taxon>Entelegynae</taxon>
        <taxon>Araneoidea</taxon>
        <taxon>Nephilidae</taxon>
        <taxon>Trichonephila</taxon>
    </lineage>
</organism>
<name>A0A8X6V443_TRICX</name>
<gene>
    <name evidence="1" type="ORF">TNCV_4293971</name>
</gene>
<sequence>MSLDHGSKLRGPSPKALVQLNSDILIFNQSINFTLDPKTKGHAPLDVRKISPFLHYANDCNVFRSPNIPFFYAQLHCAPTHLLASSCQCIGSWLAYHEFEPSITKDPPCRGTIHVKSVESSNVLRLVWCGS</sequence>